<dbReference type="EMBL" id="LBMM01003704">
    <property type="protein sequence ID" value="KMQ93220.1"/>
    <property type="molecule type" value="Genomic_DNA"/>
</dbReference>
<dbReference type="Pfam" id="PF02469">
    <property type="entry name" value="Fasciclin"/>
    <property type="match status" value="1"/>
</dbReference>
<keyword evidence="3" id="KW-1185">Reference proteome</keyword>
<proteinExistence type="predicted"/>
<dbReference type="Proteomes" id="UP000036403">
    <property type="component" value="Unassembled WGS sequence"/>
</dbReference>
<dbReference type="InterPro" id="IPR000782">
    <property type="entry name" value="FAS1_domain"/>
</dbReference>
<dbReference type="Gene3D" id="2.30.180.10">
    <property type="entry name" value="FAS1 domain"/>
    <property type="match status" value="1"/>
</dbReference>
<dbReference type="SUPFAM" id="SSF82153">
    <property type="entry name" value="FAS1 domain"/>
    <property type="match status" value="1"/>
</dbReference>
<protein>
    <submittedName>
        <fullName evidence="2">Fasciclin-1-like isoform x2 protein</fullName>
    </submittedName>
</protein>
<dbReference type="PaxDb" id="67767-A0A0J7NL78"/>
<dbReference type="AlphaFoldDB" id="A0A0J7NL78"/>
<reference evidence="2 3" key="1">
    <citation type="submission" date="2015-04" db="EMBL/GenBank/DDBJ databases">
        <title>Lasius niger genome sequencing.</title>
        <authorList>
            <person name="Konorov E.A."/>
            <person name="Nikitin M.A."/>
            <person name="Kirill M.V."/>
            <person name="Chang P."/>
        </authorList>
    </citation>
    <scope>NUCLEOTIDE SEQUENCE [LARGE SCALE GENOMIC DNA]</scope>
    <source>
        <tissue evidence="2">Whole</tissue>
    </source>
</reference>
<evidence type="ECO:0000313" key="2">
    <source>
        <dbReference type="EMBL" id="KMQ93220.1"/>
    </source>
</evidence>
<gene>
    <name evidence="2" type="ORF">RF55_6688</name>
</gene>
<dbReference type="PROSITE" id="PS50213">
    <property type="entry name" value="FAS1"/>
    <property type="match status" value="1"/>
</dbReference>
<organism evidence="2 3">
    <name type="scientific">Lasius niger</name>
    <name type="common">Black garden ant</name>
    <dbReference type="NCBI Taxonomy" id="67767"/>
    <lineage>
        <taxon>Eukaryota</taxon>
        <taxon>Metazoa</taxon>
        <taxon>Ecdysozoa</taxon>
        <taxon>Arthropoda</taxon>
        <taxon>Hexapoda</taxon>
        <taxon>Insecta</taxon>
        <taxon>Pterygota</taxon>
        <taxon>Neoptera</taxon>
        <taxon>Endopterygota</taxon>
        <taxon>Hymenoptera</taxon>
        <taxon>Apocrita</taxon>
        <taxon>Aculeata</taxon>
        <taxon>Formicoidea</taxon>
        <taxon>Formicidae</taxon>
        <taxon>Formicinae</taxon>
        <taxon>Lasius</taxon>
        <taxon>Lasius</taxon>
    </lineage>
</organism>
<dbReference type="InterPro" id="IPR036378">
    <property type="entry name" value="FAS1_dom_sf"/>
</dbReference>
<comment type="caution">
    <text evidence="2">The sequence shown here is derived from an EMBL/GenBank/DDBJ whole genome shotgun (WGS) entry which is preliminary data.</text>
</comment>
<dbReference type="OrthoDB" id="7700931at2759"/>
<evidence type="ECO:0000259" key="1">
    <source>
        <dbReference type="PROSITE" id="PS50213"/>
    </source>
</evidence>
<dbReference type="STRING" id="67767.A0A0J7NL78"/>
<feature type="non-terminal residue" evidence="2">
    <location>
        <position position="90"/>
    </location>
</feature>
<name>A0A0J7NL78_LASNI</name>
<evidence type="ECO:0000313" key="3">
    <source>
        <dbReference type="Proteomes" id="UP000036403"/>
    </source>
</evidence>
<sequence length="90" mass="10351">MASGFGAVHEKEDGPVFKFYQTIRDFGDDIMSTISHLRNVTLFAPSNEALEEPGVRQMLQDKKRIRDILKLHYVKERLTLDTIKNKSVSQ</sequence>
<feature type="domain" description="FAS1" evidence="1">
    <location>
        <begin position="1"/>
        <end position="90"/>
    </location>
</feature>
<accession>A0A0J7NL78</accession>